<comment type="caution">
    <text evidence="2">The sequence shown here is derived from an EMBL/GenBank/DDBJ whole genome shotgun (WGS) entry which is preliminary data.</text>
</comment>
<dbReference type="RefSeq" id="WP_210856486.1">
    <property type="nucleotide sequence ID" value="NZ_JAGQDD010000019.1"/>
</dbReference>
<feature type="compositionally biased region" description="Gly residues" evidence="1">
    <location>
        <begin position="279"/>
        <end position="303"/>
    </location>
</feature>
<evidence type="ECO:0000313" key="3">
    <source>
        <dbReference type="Proteomes" id="UP000676246"/>
    </source>
</evidence>
<dbReference type="AlphaFoldDB" id="A0A941BMZ4"/>
<feature type="compositionally biased region" description="Low complexity" evidence="1">
    <location>
        <begin position="242"/>
        <end position="268"/>
    </location>
</feature>
<reference evidence="2 3" key="1">
    <citation type="submission" date="2021-04" db="EMBL/GenBank/DDBJ databases">
        <title>The genome sequence of Ideonella sp. 3Y2.</title>
        <authorList>
            <person name="Liu Y."/>
        </authorList>
    </citation>
    <scope>NUCLEOTIDE SEQUENCE [LARGE SCALE GENOMIC DNA]</scope>
    <source>
        <strain evidence="2 3">3Y2</strain>
    </source>
</reference>
<gene>
    <name evidence="2" type="ORF">KAK03_20100</name>
</gene>
<accession>A0A941BMZ4</accession>
<dbReference type="Proteomes" id="UP000676246">
    <property type="component" value="Unassembled WGS sequence"/>
</dbReference>
<dbReference type="EMBL" id="JAGQDD010000019">
    <property type="protein sequence ID" value="MBQ0932779.1"/>
    <property type="molecule type" value="Genomic_DNA"/>
</dbReference>
<proteinExistence type="predicted"/>
<sequence length="848" mass="91134">MSPASAALTPLVDQARQRFVETLTQDAAALVTAVTEGAHQLADQPAERAVAQLRFDIVQELRRNGLGWPARLKDHLQRMLEPSAAVDSASGALLSSLQGQKDLSLVDDATVRREIAVSRLTLAVMDQCTWEVADLRARFVSTSGQPDFPDDDVLRPQVMARCLVRSWLACDLSLDSWQQLESVLHKRLAQRAQEAYHEANRWLVERGVMPEIDLRPFIRRSDGTPTAPGALDPLDAAPAAAAAADAPVSTRSGGAAAGPSSASSTPSSWRRLFPASPEGAGGSTGGGGAVGGGGGGASGGGVPSGGGTVMGGAGGVYVGGGDGDTRSGPGSTAYRRRMDEETRMMTRPVAGHRMPTDVVLEQFGQIVERHLPGFLDTVQAQPASAQLSAAMARAQQQVVAESDAAQAPGGGGAPSPAMVLRDLQERSRELKSAAATPAERATIELVALLFQSILTDDRIPATIRVWFARLQMPVLRVAIAEPDFFSSEEHPARRLIDRMGACVMGFEGAGSTEAVGPALEAEIKRIVQVVEAFPDTGRRVFQTVLNEFEKFLESYYADHDATTRMGISLAQQVEQRETLAIQYTIELRKLIANMPIHDGVRDFLFHVWADVLATTAIRHGPQSDALIQVREAATELIWTATAKTTREERAQVIRRLPPLLATLRQGMNAVGMSAQKQEESIKALNLALTAAFGARAATISDEQFEHLKQRLETIEELLPDDDFEIDDSWILDEANHGSDGLEVVGDGGSMPGPAMIQWAMQLAVGDAFRLEHRGRQETVRLVWQGMHRQLSLFSAGGGRCLLFQKARLAAYLQAGLLLPVQEESLTASATREALRRIEADPGRLLAAA</sequence>
<keyword evidence="3" id="KW-1185">Reference proteome</keyword>
<evidence type="ECO:0000313" key="2">
    <source>
        <dbReference type="EMBL" id="MBQ0932779.1"/>
    </source>
</evidence>
<dbReference type="InterPro" id="IPR012434">
    <property type="entry name" value="DUF1631"/>
</dbReference>
<organism evidence="2 3">
    <name type="scientific">Ideonella alba</name>
    <dbReference type="NCBI Taxonomy" id="2824118"/>
    <lineage>
        <taxon>Bacteria</taxon>
        <taxon>Pseudomonadati</taxon>
        <taxon>Pseudomonadota</taxon>
        <taxon>Betaproteobacteria</taxon>
        <taxon>Burkholderiales</taxon>
        <taxon>Sphaerotilaceae</taxon>
        <taxon>Ideonella</taxon>
    </lineage>
</organism>
<feature type="region of interest" description="Disordered" evidence="1">
    <location>
        <begin position="242"/>
        <end position="303"/>
    </location>
</feature>
<dbReference type="Pfam" id="PF07793">
    <property type="entry name" value="DUF1631"/>
    <property type="match status" value="1"/>
</dbReference>
<name>A0A941BMZ4_9BURK</name>
<evidence type="ECO:0000256" key="1">
    <source>
        <dbReference type="SAM" id="MobiDB-lite"/>
    </source>
</evidence>
<protein>
    <submittedName>
        <fullName evidence="2">DUF1631 family protein</fullName>
    </submittedName>
</protein>